<accession>A0A6A6YSL3</accession>
<dbReference type="GeneID" id="54460535"/>
<dbReference type="Proteomes" id="UP000504636">
    <property type="component" value="Unplaced"/>
</dbReference>
<proteinExistence type="predicted"/>
<reference evidence="2 4" key="1">
    <citation type="journal article" date="2020" name="Stud. Mycol.">
        <title>101 Dothideomycetes genomes: a test case for predicting lifestyles and emergence of pathogens.</title>
        <authorList>
            <person name="Haridas S."/>
            <person name="Albert R."/>
            <person name="Binder M."/>
            <person name="Bloem J."/>
            <person name="Labutti K."/>
            <person name="Salamov A."/>
            <person name="Andreopoulos B."/>
            <person name="Baker S."/>
            <person name="Barry K."/>
            <person name="Bills G."/>
            <person name="Bluhm B."/>
            <person name="Cannon C."/>
            <person name="Castanera R."/>
            <person name="Culley D."/>
            <person name="Daum C."/>
            <person name="Ezra D."/>
            <person name="Gonzalez J."/>
            <person name="Henrissat B."/>
            <person name="Kuo A."/>
            <person name="Liang C."/>
            <person name="Lipzen A."/>
            <person name="Lutzoni F."/>
            <person name="Magnuson J."/>
            <person name="Mondo S."/>
            <person name="Nolan M."/>
            <person name="Ohm R."/>
            <person name="Pangilinan J."/>
            <person name="Park H.-J."/>
            <person name="Ramirez L."/>
            <person name="Alfaro M."/>
            <person name="Sun H."/>
            <person name="Tritt A."/>
            <person name="Yoshinaga Y."/>
            <person name="Zwiers L.-H."/>
            <person name="Turgeon B."/>
            <person name="Goodwin S."/>
            <person name="Spatafora J."/>
            <person name="Crous P."/>
            <person name="Grigoriev I."/>
        </authorList>
    </citation>
    <scope>NUCLEOTIDE SEQUENCE</scope>
    <source>
        <strain evidence="2 4">CBS 304.34</strain>
    </source>
</reference>
<dbReference type="AlphaFoldDB" id="A0A6A6YSL3"/>
<name>A0A6A6YSL3_9PEZI</name>
<dbReference type="RefSeq" id="XP_033578463.1">
    <property type="nucleotide sequence ID" value="XM_033719642.1"/>
</dbReference>
<evidence type="ECO:0000313" key="2">
    <source>
        <dbReference type="EMBL" id="KAF2811499.1"/>
    </source>
</evidence>
<sequence>MSPSFGSSLFSSPFQLFLLLLHSPRTAGGLPARWRLWAESRNSQEHVPAIIGLSQPTLWGRPPSAIWAIHSFFRASPPPPGAQIRSLRFHEAVTGVAVEGFRCSPPSKDASSVT</sequence>
<evidence type="ECO:0000313" key="4">
    <source>
        <dbReference type="RefSeq" id="XP_033578463.1"/>
    </source>
</evidence>
<evidence type="ECO:0000256" key="1">
    <source>
        <dbReference type="SAM" id="SignalP"/>
    </source>
</evidence>
<evidence type="ECO:0000313" key="3">
    <source>
        <dbReference type="Proteomes" id="UP000504636"/>
    </source>
</evidence>
<protein>
    <recommendedName>
        <fullName evidence="5">Secreted protein</fullName>
    </recommendedName>
</protein>
<feature type="signal peptide" evidence="1">
    <location>
        <begin position="1"/>
        <end position="28"/>
    </location>
</feature>
<evidence type="ECO:0008006" key="5">
    <source>
        <dbReference type="Google" id="ProtNLM"/>
    </source>
</evidence>
<reference evidence="4" key="2">
    <citation type="submission" date="2020-04" db="EMBL/GenBank/DDBJ databases">
        <authorList>
            <consortium name="NCBI Genome Project"/>
        </authorList>
    </citation>
    <scope>NUCLEOTIDE SEQUENCE</scope>
    <source>
        <strain evidence="4">CBS 304.34</strain>
    </source>
</reference>
<gene>
    <name evidence="2 4" type="ORF">BDZ99DRAFT_461558</name>
</gene>
<keyword evidence="3" id="KW-1185">Reference proteome</keyword>
<dbReference type="EMBL" id="MU003698">
    <property type="protein sequence ID" value="KAF2811499.1"/>
    <property type="molecule type" value="Genomic_DNA"/>
</dbReference>
<reference evidence="4" key="3">
    <citation type="submission" date="2025-04" db="UniProtKB">
        <authorList>
            <consortium name="RefSeq"/>
        </authorList>
    </citation>
    <scope>IDENTIFICATION</scope>
    <source>
        <strain evidence="4">CBS 304.34</strain>
    </source>
</reference>
<keyword evidence="1" id="KW-0732">Signal</keyword>
<organism evidence="2">
    <name type="scientific">Mytilinidion resinicola</name>
    <dbReference type="NCBI Taxonomy" id="574789"/>
    <lineage>
        <taxon>Eukaryota</taxon>
        <taxon>Fungi</taxon>
        <taxon>Dikarya</taxon>
        <taxon>Ascomycota</taxon>
        <taxon>Pezizomycotina</taxon>
        <taxon>Dothideomycetes</taxon>
        <taxon>Pleosporomycetidae</taxon>
        <taxon>Mytilinidiales</taxon>
        <taxon>Mytilinidiaceae</taxon>
        <taxon>Mytilinidion</taxon>
    </lineage>
</organism>
<feature type="chain" id="PRO_5044629304" description="Secreted protein" evidence="1">
    <location>
        <begin position="29"/>
        <end position="114"/>
    </location>
</feature>